<keyword evidence="3" id="KW-0812">Transmembrane</keyword>
<name>A0ABS8VYU0_DATST</name>
<dbReference type="InterPro" id="IPR008271">
    <property type="entry name" value="Ser/Thr_kinase_AS"/>
</dbReference>
<accession>A0ABS8VYU0</accession>
<dbReference type="PROSITE" id="PS00108">
    <property type="entry name" value="PROTEIN_KINASE_ST"/>
    <property type="match status" value="1"/>
</dbReference>
<dbReference type="InterPro" id="IPR051809">
    <property type="entry name" value="Plant_receptor-like_S/T_kinase"/>
</dbReference>
<reference evidence="8 9" key="1">
    <citation type="journal article" date="2021" name="BMC Genomics">
        <title>Datura genome reveals duplications of psychoactive alkaloid biosynthetic genes and high mutation rate following tissue culture.</title>
        <authorList>
            <person name="Rajewski A."/>
            <person name="Carter-House D."/>
            <person name="Stajich J."/>
            <person name="Litt A."/>
        </authorList>
    </citation>
    <scope>NUCLEOTIDE SEQUENCE [LARGE SCALE GENOMIC DNA]</scope>
    <source>
        <strain evidence="8">AR-01</strain>
    </source>
</reference>
<evidence type="ECO:0000259" key="7">
    <source>
        <dbReference type="PROSITE" id="PS50011"/>
    </source>
</evidence>
<evidence type="ECO:0000256" key="2">
    <source>
        <dbReference type="ARBA" id="ARBA00022614"/>
    </source>
</evidence>
<dbReference type="Pfam" id="PF00560">
    <property type="entry name" value="LRR_1"/>
    <property type="match status" value="1"/>
</dbReference>
<evidence type="ECO:0000313" key="8">
    <source>
        <dbReference type="EMBL" id="MCE2055229.1"/>
    </source>
</evidence>
<keyword evidence="5" id="KW-1133">Transmembrane helix</keyword>
<evidence type="ECO:0000256" key="6">
    <source>
        <dbReference type="ARBA" id="ARBA00023136"/>
    </source>
</evidence>
<dbReference type="Proteomes" id="UP000823775">
    <property type="component" value="Unassembled WGS sequence"/>
</dbReference>
<dbReference type="Gene3D" id="1.10.510.10">
    <property type="entry name" value="Transferase(Phosphotransferase) domain 1"/>
    <property type="match status" value="1"/>
</dbReference>
<evidence type="ECO:0000256" key="4">
    <source>
        <dbReference type="ARBA" id="ARBA00022737"/>
    </source>
</evidence>
<keyword evidence="6" id="KW-0472">Membrane</keyword>
<evidence type="ECO:0000256" key="3">
    <source>
        <dbReference type="ARBA" id="ARBA00022692"/>
    </source>
</evidence>
<protein>
    <recommendedName>
        <fullName evidence="7">Protein kinase domain-containing protein</fullName>
    </recommendedName>
</protein>
<sequence length="226" mass="24813">MLALEFLDLSLNNLSGEIPKSLEDLVYLKYLNFSFNGGGEIPTGGPFSNATGQSFLSNDALCGDSRFNVKPCLTKSTKKSSRKGMVYKGILKDGTTFAAKGIQCAIGGAFQKFDTECEILCNLHHRNLTKVITSYSSDFKALVLECMPNGTLDQWLYSHNLFLNLLQRLDIMIDVAYAMDYLHNGYSTSVVHCDLKPSNVLLDQEMVGHVTDFGIAKLLGAGEAFV</sequence>
<dbReference type="PANTHER" id="PTHR27008:SF602">
    <property type="entry name" value="LRR RECEPTOR-LIKE SERINE_THREONINE-PROTEIN KINASE EFR"/>
    <property type="match status" value="1"/>
</dbReference>
<dbReference type="SUPFAM" id="SSF56112">
    <property type="entry name" value="Protein kinase-like (PK-like)"/>
    <property type="match status" value="1"/>
</dbReference>
<dbReference type="Gene3D" id="3.80.10.10">
    <property type="entry name" value="Ribonuclease Inhibitor"/>
    <property type="match status" value="1"/>
</dbReference>
<proteinExistence type="predicted"/>
<dbReference type="SMART" id="SM00220">
    <property type="entry name" value="S_TKc"/>
    <property type="match status" value="1"/>
</dbReference>
<feature type="domain" description="Protein kinase" evidence="7">
    <location>
        <begin position="72"/>
        <end position="226"/>
    </location>
</feature>
<keyword evidence="9" id="KW-1185">Reference proteome</keyword>
<dbReference type="InterPro" id="IPR001611">
    <property type="entry name" value="Leu-rich_rpt"/>
</dbReference>
<dbReference type="InterPro" id="IPR000719">
    <property type="entry name" value="Prot_kinase_dom"/>
</dbReference>
<dbReference type="Pfam" id="PF00069">
    <property type="entry name" value="Pkinase"/>
    <property type="match status" value="1"/>
</dbReference>
<dbReference type="InterPro" id="IPR011009">
    <property type="entry name" value="Kinase-like_dom_sf"/>
</dbReference>
<evidence type="ECO:0000313" key="9">
    <source>
        <dbReference type="Proteomes" id="UP000823775"/>
    </source>
</evidence>
<gene>
    <name evidence="8" type="ORF">HAX54_042226</name>
</gene>
<dbReference type="PANTHER" id="PTHR27008">
    <property type="entry name" value="OS04G0122200 PROTEIN"/>
    <property type="match status" value="1"/>
</dbReference>
<dbReference type="InterPro" id="IPR032675">
    <property type="entry name" value="LRR_dom_sf"/>
</dbReference>
<evidence type="ECO:0000256" key="5">
    <source>
        <dbReference type="ARBA" id="ARBA00022989"/>
    </source>
</evidence>
<dbReference type="Gene3D" id="3.30.200.20">
    <property type="entry name" value="Phosphorylase Kinase, domain 1"/>
    <property type="match status" value="1"/>
</dbReference>
<organism evidence="8 9">
    <name type="scientific">Datura stramonium</name>
    <name type="common">Jimsonweed</name>
    <name type="synonym">Common thornapple</name>
    <dbReference type="NCBI Taxonomy" id="4076"/>
    <lineage>
        <taxon>Eukaryota</taxon>
        <taxon>Viridiplantae</taxon>
        <taxon>Streptophyta</taxon>
        <taxon>Embryophyta</taxon>
        <taxon>Tracheophyta</taxon>
        <taxon>Spermatophyta</taxon>
        <taxon>Magnoliopsida</taxon>
        <taxon>eudicotyledons</taxon>
        <taxon>Gunneridae</taxon>
        <taxon>Pentapetalae</taxon>
        <taxon>asterids</taxon>
        <taxon>lamiids</taxon>
        <taxon>Solanales</taxon>
        <taxon>Solanaceae</taxon>
        <taxon>Solanoideae</taxon>
        <taxon>Datureae</taxon>
        <taxon>Datura</taxon>
    </lineage>
</organism>
<keyword evidence="4" id="KW-0677">Repeat</keyword>
<keyword evidence="2" id="KW-0433">Leucine-rich repeat</keyword>
<dbReference type="PROSITE" id="PS50011">
    <property type="entry name" value="PROTEIN_KINASE_DOM"/>
    <property type="match status" value="1"/>
</dbReference>
<comment type="caution">
    <text evidence="8">The sequence shown here is derived from an EMBL/GenBank/DDBJ whole genome shotgun (WGS) entry which is preliminary data.</text>
</comment>
<dbReference type="SUPFAM" id="SSF52058">
    <property type="entry name" value="L domain-like"/>
    <property type="match status" value="1"/>
</dbReference>
<comment type="subcellular location">
    <subcellularLocation>
        <location evidence="1">Membrane</location>
    </subcellularLocation>
</comment>
<dbReference type="EMBL" id="JACEIK010006193">
    <property type="protein sequence ID" value="MCE2055229.1"/>
    <property type="molecule type" value="Genomic_DNA"/>
</dbReference>
<evidence type="ECO:0000256" key="1">
    <source>
        <dbReference type="ARBA" id="ARBA00004370"/>
    </source>
</evidence>